<keyword evidence="1" id="KW-0677">Repeat</keyword>
<feature type="transmembrane region" description="Helical" evidence="3">
    <location>
        <begin position="943"/>
        <end position="965"/>
    </location>
</feature>
<evidence type="ECO:0000313" key="5">
    <source>
        <dbReference type="Proteomes" id="UP000613740"/>
    </source>
</evidence>
<feature type="region of interest" description="Disordered" evidence="2">
    <location>
        <begin position="1015"/>
        <end position="1077"/>
    </location>
</feature>
<keyword evidence="3" id="KW-0812">Transmembrane</keyword>
<feature type="transmembrane region" description="Helical" evidence="3">
    <location>
        <begin position="697"/>
        <end position="722"/>
    </location>
</feature>
<comment type="caution">
    <text evidence="4">The sequence shown here is derived from an EMBL/GenBank/DDBJ whole genome shotgun (WGS) entry which is preliminary data.</text>
</comment>
<keyword evidence="5" id="KW-1185">Reference proteome</keyword>
<dbReference type="EMBL" id="JAEHOD010000003">
    <property type="protein sequence ID" value="KAG2453433.1"/>
    <property type="molecule type" value="Genomic_DNA"/>
</dbReference>
<organism evidence="4 5">
    <name type="scientific">Chlamydomonas schloesseri</name>
    <dbReference type="NCBI Taxonomy" id="2026947"/>
    <lineage>
        <taxon>Eukaryota</taxon>
        <taxon>Viridiplantae</taxon>
        <taxon>Chlorophyta</taxon>
        <taxon>core chlorophytes</taxon>
        <taxon>Chlorophyceae</taxon>
        <taxon>CS clade</taxon>
        <taxon>Chlamydomonadales</taxon>
        <taxon>Chlamydomonadaceae</taxon>
        <taxon>Chlamydomonas</taxon>
    </lineage>
</organism>
<feature type="compositionally biased region" description="Low complexity" evidence="2">
    <location>
        <begin position="1051"/>
        <end position="1060"/>
    </location>
</feature>
<dbReference type="PANTHER" id="PTHR10582:SF2">
    <property type="entry name" value="INACTIVE"/>
    <property type="match status" value="1"/>
</dbReference>
<gene>
    <name evidence="4" type="ORF">HYH02_001656</name>
</gene>
<reference evidence="4" key="1">
    <citation type="journal article" date="2020" name="bioRxiv">
        <title>Comparative genomics of Chlamydomonas.</title>
        <authorList>
            <person name="Craig R.J."/>
            <person name="Hasan A.R."/>
            <person name="Ness R.W."/>
            <person name="Keightley P.D."/>
        </authorList>
    </citation>
    <scope>NUCLEOTIDE SEQUENCE</scope>
    <source>
        <strain evidence="4">CCAP 11/173</strain>
    </source>
</reference>
<dbReference type="Proteomes" id="UP000613740">
    <property type="component" value="Unassembled WGS sequence"/>
</dbReference>
<feature type="transmembrane region" description="Helical" evidence="3">
    <location>
        <begin position="516"/>
        <end position="538"/>
    </location>
</feature>
<dbReference type="GO" id="GO:0005216">
    <property type="term" value="F:monoatomic ion channel activity"/>
    <property type="evidence" value="ECO:0007669"/>
    <property type="project" value="InterPro"/>
</dbReference>
<feature type="transmembrane region" description="Helical" evidence="3">
    <location>
        <begin position="559"/>
        <end position="578"/>
    </location>
</feature>
<proteinExistence type="predicted"/>
<evidence type="ECO:0000256" key="1">
    <source>
        <dbReference type="ARBA" id="ARBA00022737"/>
    </source>
</evidence>
<feature type="region of interest" description="Disordered" evidence="2">
    <location>
        <begin position="856"/>
        <end position="922"/>
    </location>
</feature>
<keyword evidence="3" id="KW-0472">Membrane</keyword>
<feature type="compositionally biased region" description="Gly residues" evidence="2">
    <location>
        <begin position="856"/>
        <end position="873"/>
    </location>
</feature>
<dbReference type="GO" id="GO:0005886">
    <property type="term" value="C:plasma membrane"/>
    <property type="evidence" value="ECO:0007669"/>
    <property type="project" value="TreeGrafter"/>
</dbReference>
<name>A0A835WSL0_9CHLO</name>
<evidence type="ECO:0000256" key="2">
    <source>
        <dbReference type="SAM" id="MobiDB-lite"/>
    </source>
</evidence>
<evidence type="ECO:0000256" key="3">
    <source>
        <dbReference type="SAM" id="Phobius"/>
    </source>
</evidence>
<feature type="compositionally biased region" description="Gly residues" evidence="2">
    <location>
        <begin position="887"/>
        <end position="905"/>
    </location>
</feature>
<dbReference type="PANTHER" id="PTHR10582">
    <property type="entry name" value="TRANSIENT RECEPTOR POTENTIAL ION CHANNEL PROTEIN"/>
    <property type="match status" value="1"/>
</dbReference>
<keyword evidence="3" id="KW-1133">Transmembrane helix</keyword>
<evidence type="ECO:0008006" key="6">
    <source>
        <dbReference type="Google" id="ProtNLM"/>
    </source>
</evidence>
<evidence type="ECO:0000313" key="4">
    <source>
        <dbReference type="EMBL" id="KAG2453433.1"/>
    </source>
</evidence>
<protein>
    <recommendedName>
        <fullName evidence="6">Ion transport domain-containing protein</fullName>
    </recommendedName>
</protein>
<dbReference type="OrthoDB" id="538524at2759"/>
<dbReference type="InterPro" id="IPR024862">
    <property type="entry name" value="TRPV"/>
</dbReference>
<feature type="transmembrane region" description="Helical" evidence="3">
    <location>
        <begin position="634"/>
        <end position="653"/>
    </location>
</feature>
<feature type="transmembrane region" description="Helical" evidence="3">
    <location>
        <begin position="821"/>
        <end position="844"/>
    </location>
</feature>
<sequence length="1374" mass="147531">MDLVRAGDMRLLQAGSALFTRGEAELLALHPQLPSNLYYFPGNMYDYGTAERQYVTVHLAAPGRLYVLLPEETAEPRWLREQFFKVREPLYGVKVRLPARWKLGGLESVMQKLMMHSAAERILVYKSKRLYRAGDVVHLGGLPTARFADNMYVVCAALDGGGGPGGEDSNADAAKAAAAAAATAQLVTGCDEWGMWLTRLLKSIRRNRVEDARALLDTDTWRQRLARGGALSWLPPEEVGLGESPLTSDLAATNNNVEMLALLVVHGHCQLSFRGVRLLVRRWEEVPAKDGGALELLLNYIRHCSRPLSTVACTLMALRWEVELRDRARTSSSQELRVVLRRFQELQVVLLEGLADVARTGGPDGSSSMGLAWLSGVLDPPQSPPPLSLGDYSPMRIAFEDRDFGFMASAVAEAYTRQKWLGVSYLLLTPRDGSRELTLLDPLVLHTVLHKLGLVDEGGVLSYLSETVARLWFLAWVVPAAFVASPRGRWCMRLLAGVCFIVLYNELLVMDPESEITSIVTLGTVLCLWLFGNLVEAVETVAAAYGGRLAKYISANPQEFFFLLCDALLLSLGVSYMRAITSTATIPLVIFMRLTLVWCSLAVPVFLKFLYMLVPLFQRLGPLLNTVYNMMQELVAFALPFAAITSGFATSYYTVHVALPGGEPMAFVDVMLMFFSAFLGSFDLHQWDDLPNPELRIFGITLMVVYLIIAGILLANLLIAIISYKYRPDQVAAQSVFGLAEVVDRHQIQVDCAMLCSPFCLLQLPFRVLPRGSRPAILPYTFYRLGLPPLEGFRPAAPHMATVPTGRDAVPQLLFHLTLHLVMLAAAAVAYFMLSPFLVVRFGLVGHRRVLDRLWGGPGSAGGGSGKGDGVPGGTTRKGSVSMASKGGHGGRSASGAGSSGGLSGSFGSDDPRPGLQRGDVRDPWKNVGSFCTLQGLPRLASLVGRVMAAHVVGLVLVLALGLMLFTAGSLYVWAASTMLALYNVLYEPLTRFGTTSRRAAYRWRRGLQQWRKRRTAVADNSITSPKDDRTSTDGGSDIGTKAESVDDAASDAGSTAASVGGEGKPARRRPTMTASQVAQRWNTLTKGAAQQRQRALTSGRYLTRQQVEHAVLRVFGLGWEAAARAEGADAANASGGATAAASTAAALRPRSAAVRGRAPASGPIVRFGSGVDDATSVHMHYSPHLNIKALEEQQAGRDLQALSRMASEAASAAAAAVAAEVSGAAVGGPAAAAVALRSAAAGDGAAAAAVVLPGEAAQEEPAPAGSVRAVDRAGGARSASAGLAGQGTTTRLSDDVQALAEALCRPLQEQLQQIQAALSSRLEAQAVELGQLHEAVGALREVMDASLTRVLDADEMEQRRRSVLARAYGDENY</sequence>
<accession>A0A835WSL0</accession>
<dbReference type="GO" id="GO:0098703">
    <property type="term" value="P:calcium ion import across plasma membrane"/>
    <property type="evidence" value="ECO:0007669"/>
    <property type="project" value="TreeGrafter"/>
</dbReference>
<feature type="transmembrane region" description="Helical" evidence="3">
    <location>
        <begin position="590"/>
        <end position="614"/>
    </location>
</feature>
<feature type="transmembrane region" description="Helical" evidence="3">
    <location>
        <begin position="665"/>
        <end position="685"/>
    </location>
</feature>